<dbReference type="PANTHER" id="PTHR35894">
    <property type="entry name" value="GENERAL SECRETION PATHWAY PROTEIN A-RELATED"/>
    <property type="match status" value="1"/>
</dbReference>
<evidence type="ECO:0000313" key="2">
    <source>
        <dbReference type="Proteomes" id="UP001212326"/>
    </source>
</evidence>
<gene>
    <name evidence="1" type="ORF">O1G22_42370</name>
</gene>
<proteinExistence type="predicted"/>
<reference evidence="1 2" key="1">
    <citation type="submission" date="2022-12" db="EMBL/GenBank/DDBJ databases">
        <authorList>
            <person name="Mo P."/>
        </authorList>
    </citation>
    <scope>NUCLEOTIDE SEQUENCE [LARGE SCALE GENOMIC DNA]</scope>
    <source>
        <strain evidence="1 2">HUAS 2-6</strain>
    </source>
</reference>
<organism evidence="1 2">
    <name type="scientific">Streptomyces camelliae</name>
    <dbReference type="NCBI Taxonomy" id="3004093"/>
    <lineage>
        <taxon>Bacteria</taxon>
        <taxon>Bacillati</taxon>
        <taxon>Actinomycetota</taxon>
        <taxon>Actinomycetes</taxon>
        <taxon>Kitasatosporales</taxon>
        <taxon>Streptomycetaceae</taxon>
        <taxon>Streptomyces</taxon>
    </lineage>
</organism>
<dbReference type="InterPro" id="IPR052026">
    <property type="entry name" value="ExeA_AAA_ATPase_DNA-bind"/>
</dbReference>
<dbReference type="SUPFAM" id="SSF52540">
    <property type="entry name" value="P-loop containing nucleoside triphosphate hydrolases"/>
    <property type="match status" value="1"/>
</dbReference>
<dbReference type="EMBL" id="CP115300">
    <property type="protein sequence ID" value="WBO69538.1"/>
    <property type="molecule type" value="Genomic_DNA"/>
</dbReference>
<protein>
    <submittedName>
        <fullName evidence="1">Uncharacterized protein</fullName>
    </submittedName>
</protein>
<dbReference type="PANTHER" id="PTHR35894:SF1">
    <property type="entry name" value="PHOSPHORIBULOKINASE _ URIDINE KINASE FAMILY"/>
    <property type="match status" value="1"/>
</dbReference>
<accession>A0ABY7PJ06</accession>
<keyword evidence="2" id="KW-1185">Reference proteome</keyword>
<dbReference type="RefSeq" id="WP_270086719.1">
    <property type="nucleotide sequence ID" value="NZ_CP115300.1"/>
</dbReference>
<dbReference type="Proteomes" id="UP001212326">
    <property type="component" value="Chromosome"/>
</dbReference>
<sequence length="77" mass="8155">MTGEETASYLVHHLGLAGRTDTLFTDDAITLIHDTARGYPRAVNNLAVQALLSAYAEGKPIVDETSARAAVAEVNAE</sequence>
<dbReference type="InterPro" id="IPR027417">
    <property type="entry name" value="P-loop_NTPase"/>
</dbReference>
<name>A0ABY7PJ06_9ACTN</name>
<evidence type="ECO:0000313" key="1">
    <source>
        <dbReference type="EMBL" id="WBO69538.1"/>
    </source>
</evidence>